<name>A0ABS8YNV3_9BACL</name>
<dbReference type="RefSeq" id="WP_233699424.1">
    <property type="nucleotide sequence ID" value="NZ_JAJNBZ010000054.1"/>
</dbReference>
<keyword evidence="2" id="KW-1185">Reference proteome</keyword>
<evidence type="ECO:0000313" key="2">
    <source>
        <dbReference type="Proteomes" id="UP001199916"/>
    </source>
</evidence>
<proteinExistence type="predicted"/>
<protein>
    <submittedName>
        <fullName evidence="1">Uncharacterized protein</fullName>
    </submittedName>
</protein>
<evidence type="ECO:0000313" key="1">
    <source>
        <dbReference type="EMBL" id="MCE5173493.1"/>
    </source>
</evidence>
<comment type="caution">
    <text evidence="1">The sequence shown here is derived from an EMBL/GenBank/DDBJ whole genome shotgun (WGS) entry which is preliminary data.</text>
</comment>
<organism evidence="1 2">
    <name type="scientific">Paenibacillus profundus</name>
    <dbReference type="NCBI Taxonomy" id="1173085"/>
    <lineage>
        <taxon>Bacteria</taxon>
        <taxon>Bacillati</taxon>
        <taxon>Bacillota</taxon>
        <taxon>Bacilli</taxon>
        <taxon>Bacillales</taxon>
        <taxon>Paenibacillaceae</taxon>
        <taxon>Paenibacillus</taxon>
    </lineage>
</organism>
<dbReference type="Proteomes" id="UP001199916">
    <property type="component" value="Unassembled WGS sequence"/>
</dbReference>
<reference evidence="1 2" key="1">
    <citation type="submission" date="2021-11" db="EMBL/GenBank/DDBJ databases">
        <title>Draft genome sequence of Paenibacillus profundus YoMME, a new Gram-positive bacteria with exoelectrogenic properties.</title>
        <authorList>
            <person name="Hubenova Y."/>
            <person name="Hubenova E."/>
            <person name="Manasiev Y."/>
            <person name="Peykov S."/>
            <person name="Mitov M."/>
        </authorList>
    </citation>
    <scope>NUCLEOTIDE SEQUENCE [LARGE SCALE GENOMIC DNA]</scope>
    <source>
        <strain evidence="1 2">YoMME</strain>
    </source>
</reference>
<gene>
    <name evidence="1" type="ORF">LQV63_30105</name>
</gene>
<sequence>MKSPILQQLSNLPEGYEFSKGEIKHPQDEKFYAALKAEAKTKGNGKGIYTKKMEWKEVGRIHLEYTNGKDTLILSQYTVGPDEAKLKDFVYEHPYDKKEPDPNVPRLRVLVR</sequence>
<accession>A0ABS8YNV3</accession>
<dbReference type="EMBL" id="JAJNBZ010000054">
    <property type="protein sequence ID" value="MCE5173493.1"/>
    <property type="molecule type" value="Genomic_DNA"/>
</dbReference>